<name>A0A3E1RE17_9BURK</name>
<dbReference type="OrthoDB" id="8687363at2"/>
<keyword evidence="3" id="KW-0472">Membrane</keyword>
<keyword evidence="1" id="KW-0175">Coiled coil</keyword>
<feature type="transmembrane region" description="Helical" evidence="3">
    <location>
        <begin position="30"/>
        <end position="48"/>
    </location>
</feature>
<accession>A0A3E1RE17</accession>
<feature type="coiled-coil region" evidence="1">
    <location>
        <begin position="51"/>
        <end position="81"/>
    </location>
</feature>
<keyword evidence="3" id="KW-0812">Transmembrane</keyword>
<dbReference type="Proteomes" id="UP000260665">
    <property type="component" value="Unassembled WGS sequence"/>
</dbReference>
<dbReference type="InterPro" id="IPR007690">
    <property type="entry name" value="T2SS_GspM"/>
</dbReference>
<dbReference type="RefSeq" id="WP_117175465.1">
    <property type="nucleotide sequence ID" value="NZ_QFZK01000003.1"/>
</dbReference>
<gene>
    <name evidence="4" type="ORF">DIC66_07070</name>
</gene>
<comment type="caution">
    <text evidence="4">The sequence shown here is derived from an EMBL/GenBank/DDBJ whole genome shotgun (WGS) entry which is preliminary data.</text>
</comment>
<reference evidence="4 5" key="1">
    <citation type="submission" date="2018-05" db="EMBL/GenBank/DDBJ databases">
        <title>Rhodoferax soyangensis sp.nov., isolated from an oligotrophic freshwater lake.</title>
        <authorList>
            <person name="Park M."/>
        </authorList>
    </citation>
    <scope>NUCLEOTIDE SEQUENCE [LARGE SCALE GENOMIC DNA]</scope>
    <source>
        <strain evidence="4 5">IMCC26218</strain>
    </source>
</reference>
<proteinExistence type="predicted"/>
<protein>
    <submittedName>
        <fullName evidence="4">General secretion pathway protein GspM</fullName>
    </submittedName>
</protein>
<evidence type="ECO:0000256" key="3">
    <source>
        <dbReference type="SAM" id="Phobius"/>
    </source>
</evidence>
<dbReference type="AlphaFoldDB" id="A0A3E1RE17"/>
<sequence>MSRPILVWQQALQARWNALGAREQRGLRLAAAALLVLLVWSVALAPALRTLKNAQTQSAQLGQAAERMQALQARARLLQAKPVAAPQEALKPLQTAVTALGQSASLQVSGEQATLTLKSVSAQSLGPLLAPAPGSGSSPSEAHLQRDAASAEPLWSGSLVYRLPAQTRTKP</sequence>
<evidence type="ECO:0000313" key="4">
    <source>
        <dbReference type="EMBL" id="RFO97616.1"/>
    </source>
</evidence>
<keyword evidence="3" id="KW-1133">Transmembrane helix</keyword>
<evidence type="ECO:0000313" key="5">
    <source>
        <dbReference type="Proteomes" id="UP000260665"/>
    </source>
</evidence>
<feature type="region of interest" description="Disordered" evidence="2">
    <location>
        <begin position="128"/>
        <end position="150"/>
    </location>
</feature>
<dbReference type="GO" id="GO:0015627">
    <property type="term" value="C:type II protein secretion system complex"/>
    <property type="evidence" value="ECO:0007669"/>
    <property type="project" value="InterPro"/>
</dbReference>
<evidence type="ECO:0000256" key="1">
    <source>
        <dbReference type="SAM" id="Coils"/>
    </source>
</evidence>
<dbReference type="GO" id="GO:0015628">
    <property type="term" value="P:protein secretion by the type II secretion system"/>
    <property type="evidence" value="ECO:0007669"/>
    <property type="project" value="InterPro"/>
</dbReference>
<organism evidence="4 5">
    <name type="scientific">Rhodoferax lacus</name>
    <dbReference type="NCBI Taxonomy" id="2184758"/>
    <lineage>
        <taxon>Bacteria</taxon>
        <taxon>Pseudomonadati</taxon>
        <taxon>Pseudomonadota</taxon>
        <taxon>Betaproteobacteria</taxon>
        <taxon>Burkholderiales</taxon>
        <taxon>Comamonadaceae</taxon>
        <taxon>Rhodoferax</taxon>
    </lineage>
</organism>
<evidence type="ECO:0000256" key="2">
    <source>
        <dbReference type="SAM" id="MobiDB-lite"/>
    </source>
</evidence>
<dbReference type="Pfam" id="PF04612">
    <property type="entry name" value="T2SSM"/>
    <property type="match status" value="1"/>
</dbReference>
<keyword evidence="5" id="KW-1185">Reference proteome</keyword>
<feature type="compositionally biased region" description="Low complexity" evidence="2">
    <location>
        <begin position="128"/>
        <end position="140"/>
    </location>
</feature>
<dbReference type="EMBL" id="QFZK01000003">
    <property type="protein sequence ID" value="RFO97616.1"/>
    <property type="molecule type" value="Genomic_DNA"/>
</dbReference>